<proteinExistence type="predicted"/>
<feature type="compositionally biased region" description="Basic and acidic residues" evidence="1">
    <location>
        <begin position="175"/>
        <end position="184"/>
    </location>
</feature>
<feature type="region of interest" description="Disordered" evidence="1">
    <location>
        <begin position="254"/>
        <end position="292"/>
    </location>
</feature>
<organism evidence="2 3">
    <name type="scientific">Phytophthora palmivora</name>
    <dbReference type="NCBI Taxonomy" id="4796"/>
    <lineage>
        <taxon>Eukaryota</taxon>
        <taxon>Sar</taxon>
        <taxon>Stramenopiles</taxon>
        <taxon>Oomycota</taxon>
        <taxon>Peronosporomycetes</taxon>
        <taxon>Peronosporales</taxon>
        <taxon>Peronosporaceae</taxon>
        <taxon>Phytophthora</taxon>
    </lineage>
</organism>
<feature type="non-terminal residue" evidence="2">
    <location>
        <position position="345"/>
    </location>
</feature>
<reference evidence="2 3" key="1">
    <citation type="journal article" date="2017" name="Genome Biol. Evol.">
        <title>Phytophthora megakarya and P. palmivora, closely related causal agents of cacao black pod rot, underwent increases in genome sizes and gene numbers by different mechanisms.</title>
        <authorList>
            <person name="Ali S.S."/>
            <person name="Shao J."/>
            <person name="Lary D.J."/>
            <person name="Kronmiller B."/>
            <person name="Shen D."/>
            <person name="Strem M.D."/>
            <person name="Amoako-Attah I."/>
            <person name="Akrofi A.Y."/>
            <person name="Begoude B.A."/>
            <person name="Ten Hoopen G.M."/>
            <person name="Coulibaly K."/>
            <person name="Kebe B.I."/>
            <person name="Melnick R.L."/>
            <person name="Guiltinan M.J."/>
            <person name="Tyler B.M."/>
            <person name="Meinhardt L.W."/>
            <person name="Bailey B.A."/>
        </authorList>
    </citation>
    <scope>NUCLEOTIDE SEQUENCE [LARGE SCALE GENOMIC DNA]</scope>
    <source>
        <strain evidence="3">sbr112.9</strain>
    </source>
</reference>
<feature type="compositionally biased region" description="Basic and acidic residues" evidence="1">
    <location>
        <begin position="34"/>
        <end position="46"/>
    </location>
</feature>
<accession>A0A2P4YBC3</accession>
<dbReference type="AlphaFoldDB" id="A0A2P4YBC3"/>
<feature type="region of interest" description="Disordered" evidence="1">
    <location>
        <begin position="122"/>
        <end position="241"/>
    </location>
</feature>
<evidence type="ECO:0000313" key="3">
    <source>
        <dbReference type="Proteomes" id="UP000237271"/>
    </source>
</evidence>
<feature type="region of interest" description="Disordered" evidence="1">
    <location>
        <begin position="34"/>
        <end position="86"/>
    </location>
</feature>
<gene>
    <name evidence="2" type="ORF">PHPALM_7826</name>
</gene>
<evidence type="ECO:0000313" key="2">
    <source>
        <dbReference type="EMBL" id="POM75113.1"/>
    </source>
</evidence>
<name>A0A2P4YBC3_9STRA</name>
<evidence type="ECO:0000256" key="1">
    <source>
        <dbReference type="SAM" id="MobiDB-lite"/>
    </source>
</evidence>
<keyword evidence="3" id="KW-1185">Reference proteome</keyword>
<feature type="compositionally biased region" description="Basic residues" evidence="1">
    <location>
        <begin position="162"/>
        <end position="174"/>
    </location>
</feature>
<feature type="compositionally biased region" description="Polar residues" evidence="1">
    <location>
        <begin position="71"/>
        <end position="80"/>
    </location>
</feature>
<dbReference type="OrthoDB" id="129653at2759"/>
<sequence>MPPRRVTRRETDTFLQRLKKKTGAERKRLVREHNEYVDGTRMHDADFGDDEQKDDATTARSMTGRRPRMTVVTSDPPVTSHQKKKKTLSSFYDLLAKTPRLHGKAPAAVLYAEELAEIAANVVSERDEEDDADYVDVADDVQDDDDDYDKATTPPATPRSKASAKGKGKRKRGTEKKTRADKQVRTKILQVAPSDDSNRSLDMATSPDENIAPFDQLPGDNGGEADEALNSDYEDSDAGSTEWYEDVGVIAQLDGTPVFSDEDSEPSEANADDSFVGQPAAEPVAQKKQEKERWKDVIDNWRAIEGEDLNKLANDSDALKKMRVDGWETDPTKFPVSEEFPGLYD</sequence>
<dbReference type="EMBL" id="NCKW01004043">
    <property type="protein sequence ID" value="POM75113.1"/>
    <property type="molecule type" value="Genomic_DNA"/>
</dbReference>
<feature type="compositionally biased region" description="Acidic residues" evidence="1">
    <location>
        <begin position="126"/>
        <end position="148"/>
    </location>
</feature>
<dbReference type="Proteomes" id="UP000237271">
    <property type="component" value="Unassembled WGS sequence"/>
</dbReference>
<protein>
    <submittedName>
        <fullName evidence="2">Uncharacterized protein</fullName>
    </submittedName>
</protein>
<comment type="caution">
    <text evidence="2">The sequence shown here is derived from an EMBL/GenBank/DDBJ whole genome shotgun (WGS) entry which is preliminary data.</text>
</comment>
<feature type="compositionally biased region" description="Acidic residues" evidence="1">
    <location>
        <begin position="223"/>
        <end position="237"/>
    </location>
</feature>